<dbReference type="InterPro" id="IPR005025">
    <property type="entry name" value="FMN_Rdtase-like_dom"/>
</dbReference>
<dbReference type="GO" id="GO:0016491">
    <property type="term" value="F:oxidoreductase activity"/>
    <property type="evidence" value="ECO:0007669"/>
    <property type="project" value="InterPro"/>
</dbReference>
<organism evidence="3 4">
    <name type="scientific">Laceyella tengchongensis</name>
    <dbReference type="NCBI Taxonomy" id="574699"/>
    <lineage>
        <taxon>Bacteria</taxon>
        <taxon>Bacillati</taxon>
        <taxon>Bacillota</taxon>
        <taxon>Bacilli</taxon>
        <taxon>Bacillales</taxon>
        <taxon>Thermoactinomycetaceae</taxon>
        <taxon>Laceyella</taxon>
    </lineage>
</organism>
<proteinExistence type="inferred from homology"/>
<dbReference type="Pfam" id="PF03358">
    <property type="entry name" value="FMN_red"/>
    <property type="match status" value="1"/>
</dbReference>
<keyword evidence="4" id="KW-1185">Reference proteome</keyword>
<dbReference type="SUPFAM" id="SSF52218">
    <property type="entry name" value="Flavoproteins"/>
    <property type="match status" value="1"/>
</dbReference>
<gene>
    <name evidence="3" type="ORF">SAMN06265361_106108</name>
</gene>
<evidence type="ECO:0000313" key="4">
    <source>
        <dbReference type="Proteomes" id="UP001157946"/>
    </source>
</evidence>
<dbReference type="PANTHER" id="PTHR30543:SF21">
    <property type="entry name" value="NAD(P)H-DEPENDENT FMN REDUCTASE LOT6"/>
    <property type="match status" value="1"/>
</dbReference>
<protein>
    <submittedName>
        <fullName evidence="3">NAD(P)H-dependent FMN reductase</fullName>
    </submittedName>
</protein>
<comment type="caution">
    <text evidence="3">The sequence shown here is derived from an EMBL/GenBank/DDBJ whole genome shotgun (WGS) entry which is preliminary data.</text>
</comment>
<comment type="similarity">
    <text evidence="1">Belongs to the azoreductase type 2 family.</text>
</comment>
<feature type="domain" description="NADPH-dependent FMN reductase-like" evidence="2">
    <location>
        <begin position="1"/>
        <end position="142"/>
    </location>
</feature>
<name>A0AA46AGJ7_9BACL</name>
<evidence type="ECO:0000259" key="2">
    <source>
        <dbReference type="Pfam" id="PF03358"/>
    </source>
</evidence>
<dbReference type="AlphaFoldDB" id="A0AA46AGJ7"/>
<accession>A0AA46AGJ7</accession>
<dbReference type="InterPro" id="IPR029039">
    <property type="entry name" value="Flavoprotein-like_sf"/>
</dbReference>
<reference evidence="3" key="1">
    <citation type="submission" date="2017-05" db="EMBL/GenBank/DDBJ databases">
        <authorList>
            <person name="Varghese N."/>
            <person name="Submissions S."/>
        </authorList>
    </citation>
    <scope>NUCLEOTIDE SEQUENCE</scope>
    <source>
        <strain evidence="3">DSM 45262</strain>
    </source>
</reference>
<dbReference type="Proteomes" id="UP001157946">
    <property type="component" value="Unassembled WGS sequence"/>
</dbReference>
<dbReference type="PANTHER" id="PTHR30543">
    <property type="entry name" value="CHROMATE REDUCTASE"/>
    <property type="match status" value="1"/>
</dbReference>
<dbReference type="Gene3D" id="3.40.50.360">
    <property type="match status" value="1"/>
</dbReference>
<dbReference type="InterPro" id="IPR050712">
    <property type="entry name" value="NAD(P)H-dep_reductase"/>
</dbReference>
<evidence type="ECO:0000313" key="3">
    <source>
        <dbReference type="EMBL" id="SMP28525.1"/>
    </source>
</evidence>
<dbReference type="GO" id="GO:0010181">
    <property type="term" value="F:FMN binding"/>
    <property type="evidence" value="ECO:0007669"/>
    <property type="project" value="TreeGrafter"/>
</dbReference>
<evidence type="ECO:0000256" key="1">
    <source>
        <dbReference type="ARBA" id="ARBA00009428"/>
    </source>
</evidence>
<dbReference type="EMBL" id="FXTU01000006">
    <property type="protein sequence ID" value="SMP28525.1"/>
    <property type="molecule type" value="Genomic_DNA"/>
</dbReference>
<sequence>MKILAVPGSLSEQSTTHMAVAIVAEAARKMGAEVEVFDLRKDPLPIYDGRVDEASYPETVRLFKQKMAEADGFIFASPEYHGSISGVLKNALDFIGARELEGKWVALLGTAGGAMGATNTLNTLNTICRSLHAWPLPSMPSVPQSYMAFNSDGTLKDEKLQQRLEDLGTSLVKMIQLYGAELRINTKG</sequence>
<dbReference type="GO" id="GO:0005829">
    <property type="term" value="C:cytosol"/>
    <property type="evidence" value="ECO:0007669"/>
    <property type="project" value="TreeGrafter"/>
</dbReference>
<dbReference type="RefSeq" id="WP_054095404.1">
    <property type="nucleotide sequence ID" value="NZ_FXTU01000006.1"/>
</dbReference>